<proteinExistence type="predicted"/>
<dbReference type="Pfam" id="PF00059">
    <property type="entry name" value="Lectin_C"/>
    <property type="match status" value="1"/>
</dbReference>
<dbReference type="WBParaSite" id="ALUE_0000702501-mRNA-1">
    <property type="protein sequence ID" value="ALUE_0000702501-mRNA-1"/>
    <property type="gene ID" value="ALUE_0000702501"/>
</dbReference>
<dbReference type="InterPro" id="IPR050111">
    <property type="entry name" value="C-type_lectin/snaclec_domain"/>
</dbReference>
<feature type="chain" id="PRO_5039914200" evidence="1">
    <location>
        <begin position="32"/>
        <end position="182"/>
    </location>
</feature>
<evidence type="ECO:0000313" key="4">
    <source>
        <dbReference type="WBParaSite" id="ALUE_0000702501-mRNA-1"/>
    </source>
</evidence>
<dbReference type="CDD" id="cd00037">
    <property type="entry name" value="CLECT"/>
    <property type="match status" value="1"/>
</dbReference>
<dbReference type="Proteomes" id="UP000036681">
    <property type="component" value="Unplaced"/>
</dbReference>
<reference evidence="4" key="1">
    <citation type="submission" date="2023-03" db="UniProtKB">
        <authorList>
            <consortium name="WormBaseParasite"/>
        </authorList>
    </citation>
    <scope>IDENTIFICATION</scope>
</reference>
<accession>A0A9J2PAR3</accession>
<evidence type="ECO:0000313" key="3">
    <source>
        <dbReference type="Proteomes" id="UP000036681"/>
    </source>
</evidence>
<dbReference type="InterPro" id="IPR016186">
    <property type="entry name" value="C-type_lectin-like/link_sf"/>
</dbReference>
<dbReference type="SUPFAM" id="SSF56436">
    <property type="entry name" value="C-type lectin-like"/>
    <property type="match status" value="1"/>
</dbReference>
<sequence length="182" mass="20930">MLVDARMAIFCESRQFHLLVLMLFYVAWCSSKCADGWQYSENSGNCYRFFEEDSRWPMSEIMCAIRGSHHVAIHDLTENRFIQQVAAAGGHKTLWLGAAQFGSSKDYVWTDHSPFDFEHWQEGQRPAYNHGRRCTKMDVPSGKWYQSCCKVPSPFICMKKASVVKDDKELQVLTAENSLEIG</sequence>
<dbReference type="SMART" id="SM00034">
    <property type="entry name" value="CLECT"/>
    <property type="match status" value="1"/>
</dbReference>
<dbReference type="PROSITE" id="PS50041">
    <property type="entry name" value="C_TYPE_LECTIN_2"/>
    <property type="match status" value="1"/>
</dbReference>
<name>A0A9J2PAR3_ASCLU</name>
<evidence type="ECO:0000256" key="1">
    <source>
        <dbReference type="SAM" id="SignalP"/>
    </source>
</evidence>
<keyword evidence="3" id="KW-1185">Reference proteome</keyword>
<evidence type="ECO:0000259" key="2">
    <source>
        <dbReference type="PROSITE" id="PS50041"/>
    </source>
</evidence>
<dbReference type="Gene3D" id="3.10.100.10">
    <property type="entry name" value="Mannose-Binding Protein A, subunit A"/>
    <property type="match status" value="1"/>
</dbReference>
<dbReference type="InterPro" id="IPR016187">
    <property type="entry name" value="CTDL_fold"/>
</dbReference>
<dbReference type="PANTHER" id="PTHR22803">
    <property type="entry name" value="MANNOSE, PHOSPHOLIPASE, LECTIN RECEPTOR RELATED"/>
    <property type="match status" value="1"/>
</dbReference>
<feature type="domain" description="C-type lectin" evidence="2">
    <location>
        <begin position="42"/>
        <end position="158"/>
    </location>
</feature>
<dbReference type="AlphaFoldDB" id="A0A9J2PAR3"/>
<organism evidence="3 4">
    <name type="scientific">Ascaris lumbricoides</name>
    <name type="common">Giant roundworm</name>
    <dbReference type="NCBI Taxonomy" id="6252"/>
    <lineage>
        <taxon>Eukaryota</taxon>
        <taxon>Metazoa</taxon>
        <taxon>Ecdysozoa</taxon>
        <taxon>Nematoda</taxon>
        <taxon>Chromadorea</taxon>
        <taxon>Rhabditida</taxon>
        <taxon>Spirurina</taxon>
        <taxon>Ascaridomorpha</taxon>
        <taxon>Ascaridoidea</taxon>
        <taxon>Ascarididae</taxon>
        <taxon>Ascaris</taxon>
    </lineage>
</organism>
<dbReference type="InterPro" id="IPR001304">
    <property type="entry name" value="C-type_lectin-like"/>
</dbReference>
<protein>
    <submittedName>
        <fullName evidence="4">C-type lectin domain-containing protein</fullName>
    </submittedName>
</protein>
<keyword evidence="1" id="KW-0732">Signal</keyword>
<feature type="signal peptide" evidence="1">
    <location>
        <begin position="1"/>
        <end position="31"/>
    </location>
</feature>